<keyword evidence="1" id="KW-0812">Transmembrane</keyword>
<name>N1WRT4_9FLAO</name>
<organism evidence="2 3">
    <name type="scientific">Psychroflexus gondwanensis ACAM 44</name>
    <dbReference type="NCBI Taxonomy" id="1189619"/>
    <lineage>
        <taxon>Bacteria</taxon>
        <taxon>Pseudomonadati</taxon>
        <taxon>Bacteroidota</taxon>
        <taxon>Flavobacteriia</taxon>
        <taxon>Flavobacteriales</taxon>
        <taxon>Flavobacteriaceae</taxon>
        <taxon>Psychroflexus</taxon>
    </lineage>
</organism>
<accession>N1WRT4</accession>
<comment type="caution">
    <text evidence="2">The sequence shown here is derived from an EMBL/GenBank/DDBJ whole genome shotgun (WGS) entry which is preliminary data.</text>
</comment>
<evidence type="ECO:0000256" key="1">
    <source>
        <dbReference type="SAM" id="Phobius"/>
    </source>
</evidence>
<dbReference type="Proteomes" id="UP000012317">
    <property type="component" value="Unassembled WGS sequence"/>
</dbReference>
<dbReference type="EMBL" id="APLF01000025">
    <property type="protein sequence ID" value="EMY79937.1"/>
    <property type="molecule type" value="Genomic_DNA"/>
</dbReference>
<feature type="transmembrane region" description="Helical" evidence="1">
    <location>
        <begin position="127"/>
        <end position="144"/>
    </location>
</feature>
<evidence type="ECO:0008006" key="4">
    <source>
        <dbReference type="Google" id="ProtNLM"/>
    </source>
</evidence>
<evidence type="ECO:0000313" key="2">
    <source>
        <dbReference type="EMBL" id="EMY79937.1"/>
    </source>
</evidence>
<dbReference type="AlphaFoldDB" id="N1WRT4"/>
<keyword evidence="1" id="KW-0472">Membrane</keyword>
<keyword evidence="3" id="KW-1185">Reference proteome</keyword>
<feature type="transmembrane region" description="Helical" evidence="1">
    <location>
        <begin position="88"/>
        <end position="107"/>
    </location>
</feature>
<feature type="transmembrane region" description="Helical" evidence="1">
    <location>
        <begin position="44"/>
        <end position="67"/>
    </location>
</feature>
<keyword evidence="1" id="KW-1133">Transmembrane helix</keyword>
<sequence length="158" mass="18163">MKTILDLLYVGVQLLRLVLSACIVVSTFLFFNGMDRFMASDFEFALMTLPVFVFWVFAFIALNRILGVIKCCKHLNYFSQPNAQSIKFLAYVLIVYAIGVPFLEFMFKIVELGRLEFSFVIDIEYSFISHLALGLILLLLAKIVERGRELEVDQELTI</sequence>
<feature type="transmembrane region" description="Helical" evidence="1">
    <location>
        <begin position="7"/>
        <end position="32"/>
    </location>
</feature>
<proteinExistence type="predicted"/>
<protein>
    <recommendedName>
        <fullName evidence="4">DUF2975 domain-containing protein</fullName>
    </recommendedName>
</protein>
<gene>
    <name evidence="2" type="ORF">pgond44_14428</name>
</gene>
<evidence type="ECO:0000313" key="3">
    <source>
        <dbReference type="Proteomes" id="UP000012317"/>
    </source>
</evidence>
<dbReference type="STRING" id="1189619.pgond44_14428"/>
<reference evidence="2 3" key="1">
    <citation type="journal article" date="2014" name="Genome Biol. Evol.">
        <title>Extensive gene acquisition in the extremely psychrophilic bacterial species Psychroflexus torquis and the link to sea-ice ecosystem specialism.</title>
        <authorList>
            <person name="Feng S."/>
            <person name="Powell S.M."/>
            <person name="Wilson R."/>
            <person name="Bowman J.P."/>
        </authorList>
    </citation>
    <scope>NUCLEOTIDE SEQUENCE [LARGE SCALE GENOMIC DNA]</scope>
    <source>
        <strain evidence="2 3">ACAM 44</strain>
    </source>
</reference>
<dbReference type="RefSeq" id="WP_003444847.1">
    <property type="nucleotide sequence ID" value="NZ_APLF01000025.1"/>
</dbReference>